<dbReference type="Pfam" id="PF01740">
    <property type="entry name" value="STAS"/>
    <property type="match status" value="1"/>
</dbReference>
<sequence length="112" mass="12233">MAFTRREKDGVTILEFRGRILIGVGDMELRMAVGQALEEGATKILLNLGGVTTIDSSGIGELVSSYTRVTNRGGKLKLVSVPDKVQTILQITQLITIFEIYETEDEAVKSFA</sequence>
<comment type="similarity">
    <text evidence="1 2">Belongs to the anti-sigma-factor antagonist family.</text>
</comment>
<accession>A0A952KHD6</accession>
<dbReference type="CDD" id="cd07043">
    <property type="entry name" value="STAS_anti-anti-sigma_factors"/>
    <property type="match status" value="1"/>
</dbReference>
<name>A0A952KHD6_9PROT</name>
<dbReference type="Proteomes" id="UP000700706">
    <property type="component" value="Unassembled WGS sequence"/>
</dbReference>
<dbReference type="InterPro" id="IPR036513">
    <property type="entry name" value="STAS_dom_sf"/>
</dbReference>
<dbReference type="AlphaFoldDB" id="A0A952KHD6"/>
<dbReference type="EMBL" id="JAEKLZ010000392">
    <property type="protein sequence ID" value="MBW8728330.1"/>
    <property type="molecule type" value="Genomic_DNA"/>
</dbReference>
<dbReference type="GO" id="GO:0043856">
    <property type="term" value="F:anti-sigma factor antagonist activity"/>
    <property type="evidence" value="ECO:0007669"/>
    <property type="project" value="InterPro"/>
</dbReference>
<dbReference type="SUPFAM" id="SSF52091">
    <property type="entry name" value="SpoIIaa-like"/>
    <property type="match status" value="1"/>
</dbReference>
<dbReference type="NCBIfam" id="TIGR00377">
    <property type="entry name" value="ant_ant_sig"/>
    <property type="match status" value="1"/>
</dbReference>
<evidence type="ECO:0000313" key="5">
    <source>
        <dbReference type="Proteomes" id="UP000700706"/>
    </source>
</evidence>
<comment type="caution">
    <text evidence="4">The sequence shown here is derived from an EMBL/GenBank/DDBJ whole genome shotgun (WGS) entry which is preliminary data.</text>
</comment>
<dbReference type="PANTHER" id="PTHR33495">
    <property type="entry name" value="ANTI-SIGMA FACTOR ANTAGONIST TM_1081-RELATED-RELATED"/>
    <property type="match status" value="1"/>
</dbReference>
<feature type="domain" description="STAS" evidence="3">
    <location>
        <begin position="1"/>
        <end position="111"/>
    </location>
</feature>
<dbReference type="InterPro" id="IPR002645">
    <property type="entry name" value="STAS_dom"/>
</dbReference>
<evidence type="ECO:0000256" key="1">
    <source>
        <dbReference type="ARBA" id="ARBA00009013"/>
    </source>
</evidence>
<dbReference type="Gene3D" id="3.30.750.24">
    <property type="entry name" value="STAS domain"/>
    <property type="match status" value="1"/>
</dbReference>
<evidence type="ECO:0000256" key="2">
    <source>
        <dbReference type="RuleBase" id="RU003749"/>
    </source>
</evidence>
<organism evidence="4 5">
    <name type="scientific">Inquilinus limosus</name>
    <dbReference type="NCBI Taxonomy" id="171674"/>
    <lineage>
        <taxon>Bacteria</taxon>
        <taxon>Pseudomonadati</taxon>
        <taxon>Pseudomonadota</taxon>
        <taxon>Alphaproteobacteria</taxon>
        <taxon>Rhodospirillales</taxon>
        <taxon>Rhodospirillaceae</taxon>
        <taxon>Inquilinus</taxon>
    </lineage>
</organism>
<evidence type="ECO:0000313" key="4">
    <source>
        <dbReference type="EMBL" id="MBW8728330.1"/>
    </source>
</evidence>
<dbReference type="PROSITE" id="PS50801">
    <property type="entry name" value="STAS"/>
    <property type="match status" value="1"/>
</dbReference>
<protein>
    <recommendedName>
        <fullName evidence="2">Anti-sigma factor antagonist</fullName>
    </recommendedName>
</protein>
<reference evidence="4" key="1">
    <citation type="submission" date="2020-06" db="EMBL/GenBank/DDBJ databases">
        <title>Stable isotope informed genome-resolved metagenomics uncovers potential trophic interactions in rhizosphere soil.</title>
        <authorList>
            <person name="Starr E.P."/>
            <person name="Shi S."/>
            <person name="Blazewicz S.J."/>
            <person name="Koch B.J."/>
            <person name="Probst A.J."/>
            <person name="Hungate B.A."/>
            <person name="Pett-Ridge J."/>
            <person name="Firestone M.K."/>
            <person name="Banfield J.F."/>
        </authorList>
    </citation>
    <scope>NUCLEOTIDE SEQUENCE</scope>
    <source>
        <strain evidence="4">YM_69_17</strain>
    </source>
</reference>
<dbReference type="InterPro" id="IPR003658">
    <property type="entry name" value="Anti-sigma_ant"/>
</dbReference>
<gene>
    <name evidence="4" type="ORF">JF625_24700</name>
</gene>
<proteinExistence type="inferred from homology"/>
<evidence type="ECO:0000259" key="3">
    <source>
        <dbReference type="PROSITE" id="PS50801"/>
    </source>
</evidence>